<dbReference type="EMBL" id="KQ254762">
    <property type="protein sequence ID" value="KNC69489.1"/>
    <property type="molecule type" value="Genomic_DNA"/>
</dbReference>
<dbReference type="RefSeq" id="XP_014143391.1">
    <property type="nucleotide sequence ID" value="XM_014287916.1"/>
</dbReference>
<keyword evidence="2" id="KW-1185">Reference proteome</keyword>
<proteinExistence type="predicted"/>
<reference evidence="1 2" key="1">
    <citation type="submission" date="2011-02" db="EMBL/GenBank/DDBJ databases">
        <title>The Genome Sequence of Sphaeroforma arctica JP610.</title>
        <authorList>
            <consortium name="The Broad Institute Genome Sequencing Platform"/>
            <person name="Russ C."/>
            <person name="Cuomo C."/>
            <person name="Young S.K."/>
            <person name="Zeng Q."/>
            <person name="Gargeya S."/>
            <person name="Alvarado L."/>
            <person name="Berlin A."/>
            <person name="Chapman S.B."/>
            <person name="Chen Z."/>
            <person name="Freedman E."/>
            <person name="Gellesch M."/>
            <person name="Goldberg J."/>
            <person name="Griggs A."/>
            <person name="Gujja S."/>
            <person name="Heilman E."/>
            <person name="Heiman D."/>
            <person name="Howarth C."/>
            <person name="Mehta T."/>
            <person name="Neiman D."/>
            <person name="Pearson M."/>
            <person name="Roberts A."/>
            <person name="Saif S."/>
            <person name="Shea T."/>
            <person name="Shenoy N."/>
            <person name="Sisk P."/>
            <person name="Stolte C."/>
            <person name="Sykes S."/>
            <person name="White J."/>
            <person name="Yandava C."/>
            <person name="Burger G."/>
            <person name="Gray M.W."/>
            <person name="Holland P.W.H."/>
            <person name="King N."/>
            <person name="Lang F.B.F."/>
            <person name="Roger A.J."/>
            <person name="Ruiz-Trillo I."/>
            <person name="Haas B."/>
            <person name="Nusbaum C."/>
            <person name="Birren B."/>
        </authorList>
    </citation>
    <scope>NUCLEOTIDE SEQUENCE [LARGE SCALE GENOMIC DNA]</scope>
    <source>
        <strain evidence="1 2">JP610</strain>
    </source>
</reference>
<sequence>MQTFTAVADSSYWTVRSAVQREMTVNRGCLTVVNTLVVRSANHRDHTILRAITTSVAIYHLTSANMVTSTTLNAVGTLTNVATTLQSNVALLIAASKFRL</sequence>
<evidence type="ECO:0000313" key="1">
    <source>
        <dbReference type="EMBL" id="KNC69489.1"/>
    </source>
</evidence>
<evidence type="ECO:0000313" key="2">
    <source>
        <dbReference type="Proteomes" id="UP000054560"/>
    </source>
</evidence>
<dbReference type="AlphaFoldDB" id="A0A0L0EYM3"/>
<dbReference type="GeneID" id="25918503"/>
<protein>
    <submittedName>
        <fullName evidence="1">Uncharacterized protein</fullName>
    </submittedName>
</protein>
<gene>
    <name evidence="1" type="ORF">SARC_17999</name>
</gene>
<name>A0A0L0EYM3_9EUKA</name>
<organism evidence="1 2">
    <name type="scientific">Sphaeroforma arctica JP610</name>
    <dbReference type="NCBI Taxonomy" id="667725"/>
    <lineage>
        <taxon>Eukaryota</taxon>
        <taxon>Ichthyosporea</taxon>
        <taxon>Ichthyophonida</taxon>
        <taxon>Sphaeroforma</taxon>
    </lineage>
</organism>
<accession>A0A0L0EYM3</accession>
<dbReference type="Proteomes" id="UP000054560">
    <property type="component" value="Unassembled WGS sequence"/>
</dbReference>